<evidence type="ECO:0000313" key="2">
    <source>
        <dbReference type="Proteomes" id="UP000244152"/>
    </source>
</evidence>
<evidence type="ECO:0000313" key="1">
    <source>
        <dbReference type="EMBL" id="PTQ76677.1"/>
    </source>
</evidence>
<reference evidence="1 2" key="1">
    <citation type="submission" date="2018-04" db="EMBL/GenBank/DDBJ databases">
        <title>Active sludge and wastewater microbial communities from Klosterneuburg, Austria.</title>
        <authorList>
            <person name="Wagner M."/>
        </authorList>
    </citation>
    <scope>NUCLEOTIDE SEQUENCE [LARGE SCALE GENOMIC DNA]</scope>
    <source>
        <strain evidence="1 2">Nl12</strain>
    </source>
</reference>
<sequence>MKDDAERRRGAIRTALFLLATVIALFVAVIVKNW</sequence>
<organism evidence="1 2">
    <name type="scientific">Nitrosospira multiformis</name>
    <dbReference type="NCBI Taxonomy" id="1231"/>
    <lineage>
        <taxon>Bacteria</taxon>
        <taxon>Pseudomonadati</taxon>
        <taxon>Pseudomonadota</taxon>
        <taxon>Betaproteobacteria</taxon>
        <taxon>Nitrosomonadales</taxon>
        <taxon>Nitrosomonadaceae</taxon>
        <taxon>Nitrosospira</taxon>
    </lineage>
</organism>
<dbReference type="Proteomes" id="UP000244152">
    <property type="component" value="Unassembled WGS sequence"/>
</dbReference>
<name>A0A2T5HYM9_9PROT</name>
<dbReference type="AlphaFoldDB" id="A0A2T5HYM9"/>
<gene>
    <name evidence="1" type="ORF">C8R21_1653</name>
</gene>
<protein>
    <submittedName>
        <fullName evidence="1">Uncharacterized protein</fullName>
    </submittedName>
</protein>
<proteinExistence type="predicted"/>
<accession>A0A2T5HYM9</accession>
<dbReference type="EMBL" id="QAOK01000065">
    <property type="protein sequence ID" value="PTQ76677.1"/>
    <property type="molecule type" value="Genomic_DNA"/>
</dbReference>
<comment type="caution">
    <text evidence="1">The sequence shown here is derived from an EMBL/GenBank/DDBJ whole genome shotgun (WGS) entry which is preliminary data.</text>
</comment>